<comment type="caution">
    <text evidence="1">The sequence shown here is derived from an EMBL/GenBank/DDBJ whole genome shotgun (WGS) entry which is preliminary data.</text>
</comment>
<dbReference type="EMBL" id="QUNI01000027">
    <property type="protein sequence ID" value="REG90250.1"/>
    <property type="molecule type" value="Genomic_DNA"/>
</dbReference>
<dbReference type="OrthoDB" id="460413at2"/>
<sequence length="217" mass="25455">MRTFKKLEIKGEKEDLVNFLKEIKSKVYDNFTYMSDKSDDYAMMISLPKEYTATFLSNEIERAIAYVWLVISDNLLYVANITPNKSGQLTYNQYNSIISKFCEEVVKSDTIKDISINLSKEDFTIEDFAGADTALKLKNWINSANLSTLNTNHYDFKRWCDFIFTSHLTKSQLTSSQFEKFLIEDVKLYDEDLVSKIVQEYEYSLDILKEYDKHRGF</sequence>
<gene>
    <name evidence="1" type="ORF">C8P67_12710</name>
</gene>
<dbReference type="Proteomes" id="UP000257136">
    <property type="component" value="Unassembled WGS sequence"/>
</dbReference>
<name>A0A3E0DY22_9FLAO</name>
<dbReference type="AlphaFoldDB" id="A0A3E0DY22"/>
<evidence type="ECO:0000313" key="1">
    <source>
        <dbReference type="EMBL" id="REG90250.1"/>
    </source>
</evidence>
<accession>A0A3E0DY22</accession>
<dbReference type="RefSeq" id="WP_115815259.1">
    <property type="nucleotide sequence ID" value="NZ_QUNI01000027.1"/>
</dbReference>
<organism evidence="1 2">
    <name type="scientific">Flavobacterium aquicola</name>
    <dbReference type="NCBI Taxonomy" id="1682742"/>
    <lineage>
        <taxon>Bacteria</taxon>
        <taxon>Pseudomonadati</taxon>
        <taxon>Bacteroidota</taxon>
        <taxon>Flavobacteriia</taxon>
        <taxon>Flavobacteriales</taxon>
        <taxon>Flavobacteriaceae</taxon>
        <taxon>Flavobacterium</taxon>
    </lineage>
</organism>
<keyword evidence="2" id="KW-1185">Reference proteome</keyword>
<reference evidence="1 2" key="1">
    <citation type="submission" date="2018-08" db="EMBL/GenBank/DDBJ databases">
        <title>Genomic Encyclopedia of Archaeal and Bacterial Type Strains, Phase II (KMG-II): from individual species to whole genera.</title>
        <authorList>
            <person name="Goeker M."/>
        </authorList>
    </citation>
    <scope>NUCLEOTIDE SEQUENCE [LARGE SCALE GENOMIC DNA]</scope>
    <source>
        <strain evidence="1 2">DSM 100880</strain>
    </source>
</reference>
<proteinExistence type="predicted"/>
<evidence type="ECO:0000313" key="2">
    <source>
        <dbReference type="Proteomes" id="UP000257136"/>
    </source>
</evidence>
<protein>
    <submittedName>
        <fullName evidence="1">Uncharacterized protein</fullName>
    </submittedName>
</protein>